<feature type="transmembrane region" description="Helical" evidence="1">
    <location>
        <begin position="41"/>
        <end position="65"/>
    </location>
</feature>
<keyword evidence="1" id="KW-0812">Transmembrane</keyword>
<reference evidence="2" key="1">
    <citation type="journal article" date="2021" name="PeerJ">
        <title>Extensive microbial diversity within the chicken gut microbiome revealed by metagenomics and culture.</title>
        <authorList>
            <person name="Gilroy R."/>
            <person name="Ravi A."/>
            <person name="Getino M."/>
            <person name="Pursley I."/>
            <person name="Horton D.L."/>
            <person name="Alikhan N.F."/>
            <person name="Baker D."/>
            <person name="Gharbi K."/>
            <person name="Hall N."/>
            <person name="Watson M."/>
            <person name="Adriaenssens E.M."/>
            <person name="Foster-Nyarko E."/>
            <person name="Jarju S."/>
            <person name="Secka A."/>
            <person name="Antonio M."/>
            <person name="Oren A."/>
            <person name="Chaudhuri R.R."/>
            <person name="La Ragione R."/>
            <person name="Hildebrand F."/>
            <person name="Pallen M.J."/>
        </authorList>
    </citation>
    <scope>NUCLEOTIDE SEQUENCE</scope>
    <source>
        <strain evidence="2">ChiSjej5B23-16112</strain>
    </source>
</reference>
<sequence length="101" mass="11110">MYTPETNPTKTALLTAVCTVMVFLPWTIFPLRTQPWALEIPAAGIIIACYAVFMIFSGIFTIICYSKFHVQNILMKICVVINLLYAIFGVAVLGMMAATAA</sequence>
<feature type="transmembrane region" description="Helical" evidence="1">
    <location>
        <begin position="12"/>
        <end position="29"/>
    </location>
</feature>
<comment type="caution">
    <text evidence="2">The sequence shown here is derived from an EMBL/GenBank/DDBJ whole genome shotgun (WGS) entry which is preliminary data.</text>
</comment>
<evidence type="ECO:0000313" key="3">
    <source>
        <dbReference type="Proteomes" id="UP000769156"/>
    </source>
</evidence>
<proteinExistence type="predicted"/>
<keyword evidence="1" id="KW-0472">Membrane</keyword>
<protein>
    <submittedName>
        <fullName evidence="2">Uncharacterized protein</fullName>
    </submittedName>
</protein>
<dbReference type="EMBL" id="DYVY01000075">
    <property type="protein sequence ID" value="HJF94097.1"/>
    <property type="molecule type" value="Genomic_DNA"/>
</dbReference>
<feature type="transmembrane region" description="Helical" evidence="1">
    <location>
        <begin position="77"/>
        <end position="98"/>
    </location>
</feature>
<organism evidence="2 3">
    <name type="scientific">Lachnoclostridium phocaeense</name>
    <dbReference type="NCBI Taxonomy" id="1871021"/>
    <lineage>
        <taxon>Bacteria</taxon>
        <taxon>Bacillati</taxon>
        <taxon>Bacillota</taxon>
        <taxon>Clostridia</taxon>
        <taxon>Lachnospirales</taxon>
        <taxon>Lachnospiraceae</taxon>
    </lineage>
</organism>
<gene>
    <name evidence="2" type="ORF">K8V82_04830</name>
</gene>
<reference evidence="2" key="2">
    <citation type="submission" date="2021-09" db="EMBL/GenBank/DDBJ databases">
        <authorList>
            <person name="Gilroy R."/>
        </authorList>
    </citation>
    <scope>NUCLEOTIDE SEQUENCE</scope>
    <source>
        <strain evidence="2">ChiSjej5B23-16112</strain>
    </source>
</reference>
<accession>A0A921I1J8</accession>
<evidence type="ECO:0000256" key="1">
    <source>
        <dbReference type="SAM" id="Phobius"/>
    </source>
</evidence>
<dbReference type="Proteomes" id="UP000769156">
    <property type="component" value="Unassembled WGS sequence"/>
</dbReference>
<evidence type="ECO:0000313" key="2">
    <source>
        <dbReference type="EMBL" id="HJF94097.1"/>
    </source>
</evidence>
<dbReference type="AlphaFoldDB" id="A0A921I1J8"/>
<name>A0A921I1J8_9FIRM</name>
<dbReference type="OrthoDB" id="1976205at2"/>
<keyword evidence="1" id="KW-1133">Transmembrane helix</keyword>